<dbReference type="PANTHER" id="PTHR33910">
    <property type="entry name" value="PROTEIN TRANSLOCASE SUBUNIT SECE"/>
    <property type="match status" value="1"/>
</dbReference>
<dbReference type="PROSITE" id="PS01067">
    <property type="entry name" value="SECE_SEC61G"/>
    <property type="match status" value="1"/>
</dbReference>
<keyword evidence="4 9" id="KW-0812">Transmembrane</keyword>
<dbReference type="PRINTS" id="PR01650">
    <property type="entry name" value="SECETRNLCASE"/>
</dbReference>
<dbReference type="Pfam" id="PF00584">
    <property type="entry name" value="SecE"/>
    <property type="match status" value="1"/>
</dbReference>
<sequence>MIDKVKIVAAVAIAIAGIYGYYQLPQYMGQDVSILLRVGLMLVALIAAVGVAISSEYGASFVGFAKGARTELRKMVWPSRQETTQTTIIVLVLVVLVAVFLWLIDMAVFKIIYGWLLGVDG</sequence>
<evidence type="ECO:0000256" key="2">
    <source>
        <dbReference type="ARBA" id="ARBA00022448"/>
    </source>
</evidence>
<comment type="caution">
    <text evidence="10">The sequence shown here is derived from an EMBL/GenBank/DDBJ whole genome shotgun (WGS) entry which is preliminary data.</text>
</comment>
<dbReference type="InterPro" id="IPR005807">
    <property type="entry name" value="SecE_bac"/>
</dbReference>
<protein>
    <recommendedName>
        <fullName evidence="9">Protein translocase subunit SecE</fullName>
    </recommendedName>
</protein>
<keyword evidence="5 9" id="KW-0653">Protein transport</keyword>
<dbReference type="GO" id="GO:0065002">
    <property type="term" value="P:intracellular protein transmembrane transport"/>
    <property type="evidence" value="ECO:0007669"/>
    <property type="project" value="UniProtKB-UniRule"/>
</dbReference>
<dbReference type="HAMAP" id="MF_00422">
    <property type="entry name" value="SecE"/>
    <property type="match status" value="1"/>
</dbReference>
<keyword evidence="11" id="KW-1185">Reference proteome</keyword>
<comment type="subunit">
    <text evidence="9">Component of the Sec protein translocase complex. Heterotrimer consisting of SecY, SecE and SecG subunits. The heterotrimers can form oligomers, although 1 heterotrimer is thought to be able to translocate proteins. Interacts with the ribosome. Interacts with SecDF, and other proteins may be involved. Interacts with SecA.</text>
</comment>
<accession>A0A395JIS2</accession>
<dbReference type="EMBL" id="QNRT01000003">
    <property type="protein sequence ID" value="RBP49783.1"/>
    <property type="molecule type" value="Genomic_DNA"/>
</dbReference>
<dbReference type="InterPro" id="IPR038379">
    <property type="entry name" value="SecE_sf"/>
</dbReference>
<keyword evidence="8 9" id="KW-0472">Membrane</keyword>
<evidence type="ECO:0000256" key="7">
    <source>
        <dbReference type="ARBA" id="ARBA00023010"/>
    </source>
</evidence>
<dbReference type="GO" id="GO:0009306">
    <property type="term" value="P:protein secretion"/>
    <property type="evidence" value="ECO:0007669"/>
    <property type="project" value="UniProtKB-UniRule"/>
</dbReference>
<name>A0A395JIS2_9GAMM</name>
<dbReference type="InParanoid" id="A0A395JIS2"/>
<dbReference type="NCBIfam" id="TIGR00964">
    <property type="entry name" value="secE_bact"/>
    <property type="match status" value="1"/>
</dbReference>
<organism evidence="10 11">
    <name type="scientific">Arenicella xantha</name>
    <dbReference type="NCBI Taxonomy" id="644221"/>
    <lineage>
        <taxon>Bacteria</taxon>
        <taxon>Pseudomonadati</taxon>
        <taxon>Pseudomonadota</taxon>
        <taxon>Gammaproteobacteria</taxon>
        <taxon>Arenicellales</taxon>
        <taxon>Arenicellaceae</taxon>
        <taxon>Arenicella</taxon>
    </lineage>
</organism>
<evidence type="ECO:0000256" key="4">
    <source>
        <dbReference type="ARBA" id="ARBA00022692"/>
    </source>
</evidence>
<evidence type="ECO:0000256" key="5">
    <source>
        <dbReference type="ARBA" id="ARBA00022927"/>
    </source>
</evidence>
<dbReference type="Proteomes" id="UP000253083">
    <property type="component" value="Unassembled WGS sequence"/>
</dbReference>
<dbReference type="RefSeq" id="WP_113954780.1">
    <property type="nucleotide sequence ID" value="NZ_QNRT01000003.1"/>
</dbReference>
<dbReference type="GO" id="GO:0008320">
    <property type="term" value="F:protein transmembrane transporter activity"/>
    <property type="evidence" value="ECO:0007669"/>
    <property type="project" value="UniProtKB-UniRule"/>
</dbReference>
<evidence type="ECO:0000256" key="8">
    <source>
        <dbReference type="ARBA" id="ARBA00023136"/>
    </source>
</evidence>
<keyword evidence="3 9" id="KW-1003">Cell membrane</keyword>
<evidence type="ECO:0000256" key="9">
    <source>
        <dbReference type="HAMAP-Rule" id="MF_00422"/>
    </source>
</evidence>
<comment type="function">
    <text evidence="9">Essential subunit of the Sec protein translocation channel SecYEG. Clamps together the 2 halves of SecY. May contact the channel plug during translocation.</text>
</comment>
<dbReference type="GO" id="GO:0043952">
    <property type="term" value="P:protein transport by the Sec complex"/>
    <property type="evidence" value="ECO:0007669"/>
    <property type="project" value="UniProtKB-UniRule"/>
</dbReference>
<keyword evidence="2 9" id="KW-0813">Transport</keyword>
<dbReference type="InterPro" id="IPR001901">
    <property type="entry name" value="Translocase_SecE/Sec61-g"/>
</dbReference>
<comment type="subcellular location">
    <subcellularLocation>
        <location evidence="1">Membrane</location>
    </subcellularLocation>
</comment>
<keyword evidence="7 9" id="KW-0811">Translocation</keyword>
<keyword evidence="6 9" id="KW-1133">Transmembrane helix</keyword>
<feature type="transmembrane region" description="Helical" evidence="9">
    <location>
        <begin position="7"/>
        <end position="22"/>
    </location>
</feature>
<evidence type="ECO:0000313" key="10">
    <source>
        <dbReference type="EMBL" id="RBP49783.1"/>
    </source>
</evidence>
<gene>
    <name evidence="9" type="primary">secE</name>
    <name evidence="10" type="ORF">DFR28_103213</name>
</gene>
<proteinExistence type="inferred from homology"/>
<dbReference type="OrthoDB" id="9806365at2"/>
<reference evidence="10 11" key="1">
    <citation type="submission" date="2018-06" db="EMBL/GenBank/DDBJ databases">
        <title>Genomic Encyclopedia of Type Strains, Phase IV (KMG-IV): sequencing the most valuable type-strain genomes for metagenomic binning, comparative biology and taxonomic classification.</title>
        <authorList>
            <person name="Goeker M."/>
        </authorList>
    </citation>
    <scope>NUCLEOTIDE SEQUENCE [LARGE SCALE GENOMIC DNA]</scope>
    <source>
        <strain evidence="10 11">DSM 24032</strain>
    </source>
</reference>
<dbReference type="AlphaFoldDB" id="A0A395JIS2"/>
<dbReference type="GO" id="GO:0006605">
    <property type="term" value="P:protein targeting"/>
    <property type="evidence" value="ECO:0007669"/>
    <property type="project" value="UniProtKB-UniRule"/>
</dbReference>
<feature type="transmembrane region" description="Helical" evidence="9">
    <location>
        <begin position="86"/>
        <end position="116"/>
    </location>
</feature>
<evidence type="ECO:0000313" key="11">
    <source>
        <dbReference type="Proteomes" id="UP000253083"/>
    </source>
</evidence>
<dbReference type="GO" id="GO:0005886">
    <property type="term" value="C:plasma membrane"/>
    <property type="evidence" value="ECO:0007669"/>
    <property type="project" value="UniProtKB-UniRule"/>
</dbReference>
<dbReference type="FunCoup" id="A0A395JIS2">
    <property type="interactions" value="85"/>
</dbReference>
<evidence type="ECO:0000256" key="6">
    <source>
        <dbReference type="ARBA" id="ARBA00022989"/>
    </source>
</evidence>
<evidence type="ECO:0000256" key="3">
    <source>
        <dbReference type="ARBA" id="ARBA00022475"/>
    </source>
</evidence>
<comment type="similarity">
    <text evidence="9">Belongs to the SecE/SEC61-gamma family.</text>
</comment>
<feature type="transmembrane region" description="Helical" evidence="9">
    <location>
        <begin position="34"/>
        <end position="65"/>
    </location>
</feature>
<dbReference type="PANTHER" id="PTHR33910:SF1">
    <property type="entry name" value="PROTEIN TRANSLOCASE SUBUNIT SECE"/>
    <property type="match status" value="1"/>
</dbReference>
<evidence type="ECO:0000256" key="1">
    <source>
        <dbReference type="ARBA" id="ARBA00004370"/>
    </source>
</evidence>
<comment type="caution">
    <text evidence="9">Lacks conserved residue(s) required for the propagation of feature annotation.</text>
</comment>
<dbReference type="Gene3D" id="1.20.5.1030">
    <property type="entry name" value="Preprotein translocase secy subunit"/>
    <property type="match status" value="1"/>
</dbReference>